<feature type="transmembrane region" description="Helical" evidence="1">
    <location>
        <begin position="398"/>
        <end position="422"/>
    </location>
</feature>
<feature type="transmembrane region" description="Helical" evidence="1">
    <location>
        <begin position="330"/>
        <end position="349"/>
    </location>
</feature>
<feature type="transmembrane region" description="Helical" evidence="1">
    <location>
        <begin position="221"/>
        <end position="241"/>
    </location>
</feature>
<gene>
    <name evidence="2" type="ORF">B0J13DRAFT_208860</name>
</gene>
<dbReference type="OrthoDB" id="2224262at2759"/>
<comment type="caution">
    <text evidence="2">The sequence shown here is derived from an EMBL/GenBank/DDBJ whole genome shotgun (WGS) entry which is preliminary data.</text>
</comment>
<proteinExistence type="predicted"/>
<reference evidence="2" key="1">
    <citation type="journal article" date="2021" name="Nat. Commun.">
        <title>Genetic determinants of endophytism in the Arabidopsis root mycobiome.</title>
        <authorList>
            <person name="Mesny F."/>
            <person name="Miyauchi S."/>
            <person name="Thiergart T."/>
            <person name="Pickel B."/>
            <person name="Atanasova L."/>
            <person name="Karlsson M."/>
            <person name="Huettel B."/>
            <person name="Barry K.W."/>
            <person name="Haridas S."/>
            <person name="Chen C."/>
            <person name="Bauer D."/>
            <person name="Andreopoulos W."/>
            <person name="Pangilinan J."/>
            <person name="LaButti K."/>
            <person name="Riley R."/>
            <person name="Lipzen A."/>
            <person name="Clum A."/>
            <person name="Drula E."/>
            <person name="Henrissat B."/>
            <person name="Kohler A."/>
            <person name="Grigoriev I.V."/>
            <person name="Martin F.M."/>
            <person name="Hacquard S."/>
        </authorList>
    </citation>
    <scope>NUCLEOTIDE SEQUENCE</scope>
    <source>
        <strain evidence="2">MPI-CAGE-AT-0021</strain>
    </source>
</reference>
<keyword evidence="3" id="KW-1185">Reference proteome</keyword>
<dbReference type="AlphaFoldDB" id="A0A9P9DAL8"/>
<name>A0A9P9DAL8_9HYPO</name>
<dbReference type="Proteomes" id="UP000717696">
    <property type="component" value="Unassembled WGS sequence"/>
</dbReference>
<dbReference type="InterPro" id="IPR007251">
    <property type="entry name" value="Iron_permease_Fet4"/>
</dbReference>
<keyword evidence="1" id="KW-0812">Transmembrane</keyword>
<feature type="transmembrane region" description="Helical" evidence="1">
    <location>
        <begin position="185"/>
        <end position="209"/>
    </location>
</feature>
<dbReference type="GO" id="GO:0055085">
    <property type="term" value="P:transmembrane transport"/>
    <property type="evidence" value="ECO:0007669"/>
    <property type="project" value="InterPro"/>
</dbReference>
<protein>
    <submittedName>
        <fullName evidence="2">Low affinity iron permease-domain-containing protein</fullName>
    </submittedName>
</protein>
<evidence type="ECO:0000313" key="3">
    <source>
        <dbReference type="Proteomes" id="UP000717696"/>
    </source>
</evidence>
<sequence>MLFEPLGQRARSPWPHPRKTSMFLPLDEKYGDIHALGLEPVVSGDNTTGFVPKAKIRLLDRGLDVVVRFAGSEPVFLSLMTGLLVWAFLGIWFGHSMQWAVIISNIQAILSYIFDSFLMRQQLNEYERDIRAAAMLRSRIHSQKRMVREIVASSRYRLPAANELSLKMDDVNLPAEKWLGRVSTFLSAILGHIVTVGLFWLGVFVWIGFGHSLGWSDQWQLYINSATSALMLLIFAFLTNIHERHGAHIEKCLDTLFEVDSAIEARLRTLTGDITPNPVVTVPAPKVGRLQRAIFYYADVVGTLVGIAILITVLIAWLAVGPLMSFNSNWWLLIGTYAGLVGMNDGFVLDNVQSRLNSYVDDAFEQVIFDDLYTPEKAENPGQKVTISQRLSVKINRICSHPATVVIGFLAIIGLLVGATAMEWTMTGQLLCNVPPSIIESFFMMILITSHNMSDDKRRADLQAIYLH</sequence>
<dbReference type="EMBL" id="JAGMUU010000039">
    <property type="protein sequence ID" value="KAH7115346.1"/>
    <property type="molecule type" value="Genomic_DNA"/>
</dbReference>
<feature type="transmembrane region" description="Helical" evidence="1">
    <location>
        <begin position="294"/>
        <end position="318"/>
    </location>
</feature>
<organism evidence="2 3">
    <name type="scientific">Dactylonectria estremocensis</name>
    <dbReference type="NCBI Taxonomy" id="1079267"/>
    <lineage>
        <taxon>Eukaryota</taxon>
        <taxon>Fungi</taxon>
        <taxon>Dikarya</taxon>
        <taxon>Ascomycota</taxon>
        <taxon>Pezizomycotina</taxon>
        <taxon>Sordariomycetes</taxon>
        <taxon>Hypocreomycetidae</taxon>
        <taxon>Hypocreales</taxon>
        <taxon>Nectriaceae</taxon>
        <taxon>Dactylonectria</taxon>
    </lineage>
</organism>
<keyword evidence="1" id="KW-1133">Transmembrane helix</keyword>
<evidence type="ECO:0000256" key="1">
    <source>
        <dbReference type="SAM" id="Phobius"/>
    </source>
</evidence>
<dbReference type="Pfam" id="PF04120">
    <property type="entry name" value="Iron_permease"/>
    <property type="match status" value="2"/>
</dbReference>
<feature type="transmembrane region" description="Helical" evidence="1">
    <location>
        <begin position="75"/>
        <end position="93"/>
    </location>
</feature>
<accession>A0A9P9DAL8</accession>
<keyword evidence="1" id="KW-0472">Membrane</keyword>
<feature type="transmembrane region" description="Helical" evidence="1">
    <location>
        <begin position="428"/>
        <end position="449"/>
    </location>
</feature>
<evidence type="ECO:0000313" key="2">
    <source>
        <dbReference type="EMBL" id="KAH7115346.1"/>
    </source>
</evidence>
<feature type="transmembrane region" description="Helical" evidence="1">
    <location>
        <begin position="99"/>
        <end position="118"/>
    </location>
</feature>